<dbReference type="AlphaFoldDB" id="B8BXX4"/>
<organism evidence="1 2">
    <name type="scientific">Thalassiosira pseudonana</name>
    <name type="common">Marine diatom</name>
    <name type="synonym">Cyclotella nana</name>
    <dbReference type="NCBI Taxonomy" id="35128"/>
    <lineage>
        <taxon>Eukaryota</taxon>
        <taxon>Sar</taxon>
        <taxon>Stramenopiles</taxon>
        <taxon>Ochrophyta</taxon>
        <taxon>Bacillariophyta</taxon>
        <taxon>Coscinodiscophyceae</taxon>
        <taxon>Thalassiosirophycidae</taxon>
        <taxon>Thalassiosirales</taxon>
        <taxon>Thalassiosiraceae</taxon>
        <taxon>Thalassiosira</taxon>
    </lineage>
</organism>
<sequence>MKELSAMNESGERLPNLELVPASDTDRIETLLRETDALMIAVDDVGSVMDLSIIEYLLDTNKVGEGKMKRVVAMSRNLNGNGTGMLVSASKQAANSQVWDNSNAEAYKQYESAVKEAADKCEASWTIVRAGTLKGGACGENNEYPQYLAESYYEKTKTDIVTWQLLFDCGVRGVKIAKGDVLPGPGMKAVFTAIGTDVHDGDSGRCGVAEAMVKSLEFDNTANVDFGVGTLASREPPSDAEWKELFMQSL</sequence>
<dbReference type="GeneID" id="7448770"/>
<dbReference type="HOGENOM" id="CLU_1113237_0_0_1"/>
<dbReference type="Gene3D" id="3.40.50.720">
    <property type="entry name" value="NAD(P)-binding Rossmann-like Domain"/>
    <property type="match status" value="1"/>
</dbReference>
<evidence type="ECO:0000313" key="1">
    <source>
        <dbReference type="EMBL" id="EED94281.1"/>
    </source>
</evidence>
<dbReference type="PaxDb" id="35128-Thaps3483"/>
<dbReference type="KEGG" id="tps:THAPSDRAFT_3483"/>
<protein>
    <recommendedName>
        <fullName evidence="3">NAD(P)-binding domain-containing protein</fullName>
    </recommendedName>
</protein>
<dbReference type="RefSeq" id="XP_002288845.1">
    <property type="nucleotide sequence ID" value="XM_002288809.1"/>
</dbReference>
<dbReference type="InParanoid" id="B8BXX4"/>
<evidence type="ECO:0008006" key="3">
    <source>
        <dbReference type="Google" id="ProtNLM"/>
    </source>
</evidence>
<dbReference type="eggNOG" id="ENOG502SS45">
    <property type="taxonomic scope" value="Eukaryota"/>
</dbReference>
<reference evidence="1 2" key="1">
    <citation type="journal article" date="2004" name="Science">
        <title>The genome of the diatom Thalassiosira pseudonana: ecology, evolution, and metabolism.</title>
        <authorList>
            <person name="Armbrust E.V."/>
            <person name="Berges J.A."/>
            <person name="Bowler C."/>
            <person name="Green B.R."/>
            <person name="Martinez D."/>
            <person name="Putnam N.H."/>
            <person name="Zhou S."/>
            <person name="Allen A.E."/>
            <person name="Apt K.E."/>
            <person name="Bechner M."/>
            <person name="Brzezinski M.A."/>
            <person name="Chaal B.K."/>
            <person name="Chiovitti A."/>
            <person name="Davis A.K."/>
            <person name="Demarest M.S."/>
            <person name="Detter J.C."/>
            <person name="Glavina T."/>
            <person name="Goodstein D."/>
            <person name="Hadi M.Z."/>
            <person name="Hellsten U."/>
            <person name="Hildebrand M."/>
            <person name="Jenkins B.D."/>
            <person name="Jurka J."/>
            <person name="Kapitonov V.V."/>
            <person name="Kroger N."/>
            <person name="Lau W.W."/>
            <person name="Lane T.W."/>
            <person name="Larimer F.W."/>
            <person name="Lippmeier J.C."/>
            <person name="Lucas S."/>
            <person name="Medina M."/>
            <person name="Montsant A."/>
            <person name="Obornik M."/>
            <person name="Parker M.S."/>
            <person name="Palenik B."/>
            <person name="Pazour G.J."/>
            <person name="Richardson P.M."/>
            <person name="Rynearson T.A."/>
            <person name="Saito M.A."/>
            <person name="Schwartz D.C."/>
            <person name="Thamatrakoln K."/>
            <person name="Valentin K."/>
            <person name="Vardi A."/>
            <person name="Wilkerson F.P."/>
            <person name="Rokhsar D.S."/>
        </authorList>
    </citation>
    <scope>NUCLEOTIDE SEQUENCE [LARGE SCALE GENOMIC DNA]</scope>
    <source>
        <strain evidence="1 2">CCMP1335</strain>
    </source>
</reference>
<dbReference type="OMA" id="CEASWTI"/>
<proteinExistence type="predicted"/>
<accession>B8BXX4</accession>
<name>B8BXX4_THAPS</name>
<dbReference type="EMBL" id="CM000640">
    <property type="protein sequence ID" value="EED94281.1"/>
    <property type="molecule type" value="Genomic_DNA"/>
</dbReference>
<keyword evidence="2" id="KW-1185">Reference proteome</keyword>
<evidence type="ECO:0000313" key="2">
    <source>
        <dbReference type="Proteomes" id="UP000001449"/>
    </source>
</evidence>
<dbReference type="Proteomes" id="UP000001449">
    <property type="component" value="Chromosome 3"/>
</dbReference>
<gene>
    <name evidence="1" type="ORF">THAPSDRAFT_3483</name>
</gene>
<reference evidence="1 2" key="2">
    <citation type="journal article" date="2008" name="Nature">
        <title>The Phaeodactylum genome reveals the evolutionary history of diatom genomes.</title>
        <authorList>
            <person name="Bowler C."/>
            <person name="Allen A.E."/>
            <person name="Badger J.H."/>
            <person name="Grimwood J."/>
            <person name="Jabbari K."/>
            <person name="Kuo A."/>
            <person name="Maheswari U."/>
            <person name="Martens C."/>
            <person name="Maumus F."/>
            <person name="Otillar R.P."/>
            <person name="Rayko E."/>
            <person name="Salamov A."/>
            <person name="Vandepoele K."/>
            <person name="Beszteri B."/>
            <person name="Gruber A."/>
            <person name="Heijde M."/>
            <person name="Katinka M."/>
            <person name="Mock T."/>
            <person name="Valentin K."/>
            <person name="Verret F."/>
            <person name="Berges J.A."/>
            <person name="Brownlee C."/>
            <person name="Cadoret J.P."/>
            <person name="Chiovitti A."/>
            <person name="Choi C.J."/>
            <person name="Coesel S."/>
            <person name="De Martino A."/>
            <person name="Detter J.C."/>
            <person name="Durkin C."/>
            <person name="Falciatore A."/>
            <person name="Fournet J."/>
            <person name="Haruta M."/>
            <person name="Huysman M.J."/>
            <person name="Jenkins B.D."/>
            <person name="Jiroutova K."/>
            <person name="Jorgensen R.E."/>
            <person name="Joubert Y."/>
            <person name="Kaplan A."/>
            <person name="Kroger N."/>
            <person name="Kroth P.G."/>
            <person name="La Roche J."/>
            <person name="Lindquist E."/>
            <person name="Lommer M."/>
            <person name="Martin-Jezequel V."/>
            <person name="Lopez P.J."/>
            <person name="Lucas S."/>
            <person name="Mangogna M."/>
            <person name="McGinnis K."/>
            <person name="Medlin L.K."/>
            <person name="Montsant A."/>
            <person name="Oudot-Le Secq M.P."/>
            <person name="Napoli C."/>
            <person name="Obornik M."/>
            <person name="Parker M.S."/>
            <person name="Petit J.L."/>
            <person name="Porcel B.M."/>
            <person name="Poulsen N."/>
            <person name="Robison M."/>
            <person name="Rychlewski L."/>
            <person name="Rynearson T.A."/>
            <person name="Schmutz J."/>
            <person name="Shapiro H."/>
            <person name="Siaut M."/>
            <person name="Stanley M."/>
            <person name="Sussman M.R."/>
            <person name="Taylor A.R."/>
            <person name="Vardi A."/>
            <person name="von Dassow P."/>
            <person name="Vyverman W."/>
            <person name="Willis A."/>
            <person name="Wyrwicz L.S."/>
            <person name="Rokhsar D.S."/>
            <person name="Weissenbach J."/>
            <person name="Armbrust E.V."/>
            <person name="Green B.R."/>
            <person name="Van de Peer Y."/>
            <person name="Grigoriev I.V."/>
        </authorList>
    </citation>
    <scope>NUCLEOTIDE SEQUENCE [LARGE SCALE GENOMIC DNA]</scope>
    <source>
        <strain evidence="1 2">CCMP1335</strain>
    </source>
</reference>